<evidence type="ECO:0000256" key="6">
    <source>
        <dbReference type="ARBA" id="ARBA00023235"/>
    </source>
</evidence>
<sequence>MWVKVCGMTNGVDVAQAVTAGADAVGFVVAPRSQRYVDANSLAGLVAAADGLTTVVVSANQPADVIIELAIHAGADWVQPHGRFQEQVIAGAMAAGLGVLAPVSVGEMVGASGHIPEGICLLLDTKVPGLDGGTGTTFDWSLANDMDRRFVLAGGLGPDNVAEAVAVAHPWGVDAVTMLEAAPGIKDHTKVTDFIRKAKGS</sequence>
<dbReference type="Pfam" id="PF00697">
    <property type="entry name" value="PRAI"/>
    <property type="match status" value="1"/>
</dbReference>
<name>A0A3B0SNA6_9ZZZZ</name>
<evidence type="ECO:0000259" key="7">
    <source>
        <dbReference type="Pfam" id="PF00697"/>
    </source>
</evidence>
<dbReference type="PANTHER" id="PTHR42894">
    <property type="entry name" value="N-(5'-PHOSPHORIBOSYL)ANTHRANILATE ISOMERASE"/>
    <property type="match status" value="1"/>
</dbReference>
<dbReference type="SUPFAM" id="SSF51366">
    <property type="entry name" value="Ribulose-phoshate binding barrel"/>
    <property type="match status" value="1"/>
</dbReference>
<evidence type="ECO:0000256" key="3">
    <source>
        <dbReference type="ARBA" id="ARBA00022605"/>
    </source>
</evidence>
<dbReference type="CDD" id="cd00405">
    <property type="entry name" value="PRAI"/>
    <property type="match status" value="1"/>
</dbReference>
<keyword evidence="4" id="KW-0822">Tryptophan biosynthesis</keyword>
<dbReference type="PANTHER" id="PTHR42894:SF1">
    <property type="entry name" value="N-(5'-PHOSPHORIBOSYL)ANTHRANILATE ISOMERASE"/>
    <property type="match status" value="1"/>
</dbReference>
<dbReference type="UniPathway" id="UPA00035">
    <property type="reaction ID" value="UER00042"/>
</dbReference>
<dbReference type="EMBL" id="UOEK01000416">
    <property type="protein sequence ID" value="VAW07751.1"/>
    <property type="molecule type" value="Genomic_DNA"/>
</dbReference>
<reference evidence="8" key="1">
    <citation type="submission" date="2018-06" db="EMBL/GenBank/DDBJ databases">
        <authorList>
            <person name="Zhirakovskaya E."/>
        </authorList>
    </citation>
    <scope>NUCLEOTIDE SEQUENCE</scope>
</reference>
<keyword evidence="3" id="KW-0028">Amino-acid biosynthesis</keyword>
<dbReference type="InterPro" id="IPR011060">
    <property type="entry name" value="RibuloseP-bd_barrel"/>
</dbReference>
<dbReference type="GO" id="GO:0000162">
    <property type="term" value="P:L-tryptophan biosynthetic process"/>
    <property type="evidence" value="ECO:0007669"/>
    <property type="project" value="UniProtKB-UniPathway"/>
</dbReference>
<evidence type="ECO:0000256" key="5">
    <source>
        <dbReference type="ARBA" id="ARBA00023141"/>
    </source>
</evidence>
<dbReference type="AlphaFoldDB" id="A0A3B0SNA6"/>
<keyword evidence="5" id="KW-0057">Aromatic amino acid biosynthesis</keyword>
<feature type="domain" description="N-(5'phosphoribosyl) anthranilate isomerase (PRAI)" evidence="7">
    <location>
        <begin position="3"/>
        <end position="196"/>
    </location>
</feature>
<evidence type="ECO:0000313" key="8">
    <source>
        <dbReference type="EMBL" id="VAW07751.1"/>
    </source>
</evidence>
<accession>A0A3B0SNA6</accession>
<evidence type="ECO:0000256" key="4">
    <source>
        <dbReference type="ARBA" id="ARBA00022822"/>
    </source>
</evidence>
<dbReference type="InterPro" id="IPR013785">
    <property type="entry name" value="Aldolase_TIM"/>
</dbReference>
<gene>
    <name evidence="8" type="ORF">MNBD_ACTINO02-1105</name>
</gene>
<comment type="pathway">
    <text evidence="1">Amino-acid biosynthesis; L-tryptophan biosynthesis; L-tryptophan from chorismate: step 3/5.</text>
</comment>
<evidence type="ECO:0000256" key="2">
    <source>
        <dbReference type="ARBA" id="ARBA00012572"/>
    </source>
</evidence>
<protein>
    <recommendedName>
        <fullName evidence="2">phosphoribosylanthranilate isomerase</fullName>
        <ecNumber evidence="2">5.3.1.24</ecNumber>
    </recommendedName>
</protein>
<dbReference type="HAMAP" id="MF_00135">
    <property type="entry name" value="PRAI"/>
    <property type="match status" value="1"/>
</dbReference>
<dbReference type="InterPro" id="IPR001240">
    <property type="entry name" value="PRAI_dom"/>
</dbReference>
<dbReference type="GO" id="GO:0004640">
    <property type="term" value="F:phosphoribosylanthranilate isomerase activity"/>
    <property type="evidence" value="ECO:0007669"/>
    <property type="project" value="UniProtKB-EC"/>
</dbReference>
<evidence type="ECO:0000256" key="1">
    <source>
        <dbReference type="ARBA" id="ARBA00004664"/>
    </source>
</evidence>
<organism evidence="8">
    <name type="scientific">hydrothermal vent metagenome</name>
    <dbReference type="NCBI Taxonomy" id="652676"/>
    <lineage>
        <taxon>unclassified sequences</taxon>
        <taxon>metagenomes</taxon>
        <taxon>ecological metagenomes</taxon>
    </lineage>
</organism>
<dbReference type="Gene3D" id="3.20.20.70">
    <property type="entry name" value="Aldolase class I"/>
    <property type="match status" value="1"/>
</dbReference>
<dbReference type="InterPro" id="IPR044643">
    <property type="entry name" value="TrpF_fam"/>
</dbReference>
<keyword evidence="6 8" id="KW-0413">Isomerase</keyword>
<proteinExistence type="inferred from homology"/>
<dbReference type="EC" id="5.3.1.24" evidence="2"/>